<name>A0A9N9D475_9GLOM</name>
<evidence type="ECO:0000313" key="2">
    <source>
        <dbReference type="EMBL" id="CAG8624666.1"/>
    </source>
</evidence>
<organism evidence="2 3">
    <name type="scientific">Ambispora leptoticha</name>
    <dbReference type="NCBI Taxonomy" id="144679"/>
    <lineage>
        <taxon>Eukaryota</taxon>
        <taxon>Fungi</taxon>
        <taxon>Fungi incertae sedis</taxon>
        <taxon>Mucoromycota</taxon>
        <taxon>Glomeromycotina</taxon>
        <taxon>Glomeromycetes</taxon>
        <taxon>Archaeosporales</taxon>
        <taxon>Ambisporaceae</taxon>
        <taxon>Ambispora</taxon>
    </lineage>
</organism>
<gene>
    <name evidence="2" type="ORF">ALEPTO_LOCUS9115</name>
</gene>
<sequence length="368" mass="41612">MTQKKDGRINGEADVIDTNRLFGPIWFLLDVFIGALQLLKPILSIILAIYIAWSSLSFASQTFQTEITIFICRLPLTSIFPSCQSPIPDFSRLVTRQVETYEQLMDQTISQTGLTSTLALDIKKAELATGDLRTLVKYSSLISAPELVDRLNEFVDKSRVVGRNLQVLQARTRSSVDNLITYNLFALKTLENVRDQKVSSKELVQAYDQMMGLMEGDLKRMILAGQDILGSLTDLDEMLVGIHELTAKEASLQKIERHKLLAELWSYLGGNRVKKHIFQENLQLLQDLDRQRRHAVAQIQTTLYSLTSFLLDLEELREQVMKPSLIGMPIEVHIENVGKGIERLKSSKVAVKSMDNEQAKQKSIDTSD</sequence>
<dbReference type="EMBL" id="CAJVPS010006376">
    <property type="protein sequence ID" value="CAG8624666.1"/>
    <property type="molecule type" value="Genomic_DNA"/>
</dbReference>
<reference evidence="2" key="1">
    <citation type="submission" date="2021-06" db="EMBL/GenBank/DDBJ databases">
        <authorList>
            <person name="Kallberg Y."/>
            <person name="Tangrot J."/>
            <person name="Rosling A."/>
        </authorList>
    </citation>
    <scope>NUCLEOTIDE SEQUENCE</scope>
    <source>
        <strain evidence="2">FL130A</strain>
    </source>
</reference>
<dbReference type="Proteomes" id="UP000789508">
    <property type="component" value="Unassembled WGS sequence"/>
</dbReference>
<dbReference type="OrthoDB" id="4179406at2759"/>
<proteinExistence type="predicted"/>
<comment type="caution">
    <text evidence="2">The sequence shown here is derived from an EMBL/GenBank/DDBJ whole genome shotgun (WGS) entry which is preliminary data.</text>
</comment>
<accession>A0A9N9D475</accession>
<keyword evidence="3" id="KW-1185">Reference proteome</keyword>
<protein>
    <submittedName>
        <fullName evidence="2">10529_t:CDS:1</fullName>
    </submittedName>
</protein>
<keyword evidence="1" id="KW-0472">Membrane</keyword>
<feature type="transmembrane region" description="Helical" evidence="1">
    <location>
        <begin position="21"/>
        <end position="53"/>
    </location>
</feature>
<keyword evidence="1" id="KW-1133">Transmembrane helix</keyword>
<evidence type="ECO:0000256" key="1">
    <source>
        <dbReference type="SAM" id="Phobius"/>
    </source>
</evidence>
<keyword evidence="1" id="KW-0812">Transmembrane</keyword>
<dbReference type="AlphaFoldDB" id="A0A9N9D475"/>
<evidence type="ECO:0000313" key="3">
    <source>
        <dbReference type="Proteomes" id="UP000789508"/>
    </source>
</evidence>